<evidence type="ECO:0000259" key="5">
    <source>
        <dbReference type="Pfam" id="PF14374"/>
    </source>
</evidence>
<dbReference type="EMBL" id="VXIT01000012">
    <property type="protein sequence ID" value="KAA6408733.1"/>
    <property type="molecule type" value="Genomic_DNA"/>
</dbReference>
<dbReference type="FunFam" id="3.40.1370.10:FF:000002">
    <property type="entry name" value="60S ribosomal protein L4"/>
    <property type="match status" value="1"/>
</dbReference>
<proteinExistence type="inferred from homology"/>
<dbReference type="Proteomes" id="UP000324767">
    <property type="component" value="Unassembled WGS sequence"/>
</dbReference>
<dbReference type="InterPro" id="IPR002136">
    <property type="entry name" value="Ribosomal_uL4"/>
</dbReference>
<evidence type="ECO:0000313" key="8">
    <source>
        <dbReference type="Proteomes" id="UP000192927"/>
    </source>
</evidence>
<name>A0A1W5DED9_9LECA</name>
<dbReference type="PANTHER" id="PTHR19431">
    <property type="entry name" value="60S RIBOSOMAL PROTEIN L4"/>
    <property type="match status" value="1"/>
</dbReference>
<sequence>MTTRPTVSIARADGSPSGSTHPLPAVFRAPIRPDIVQSVHTGMAKNKRQPYAVSEKAGHQTSAESWGTGRAVARIPRVSGGGTHRAGQAAFGNMCRSGRMFAPTKVWRKWHQKINLGQKRFATTSALAASSVPALLQARGHRISTVPEVPLVITSEAFEGAAISKTSAALGLLKAVGAGPDVSKVTKSRKLRAGKGKLRGRRHVQRRGPLVVYNPDTDGKELVRAFRNIPGVETSSVFALNLLQLAPGGHLGRFIIWTSSAFAALDDVYGSTSTPSALKKDFLLPSNIVSNADVSRLINSSEVQAVVRPAKGGARTKRTGVQKKNPLRNRQVLLRLNPYAKAFSEGKLGQEKLDAGKPERAAETFSEILHED</sequence>
<reference evidence="7" key="2">
    <citation type="submission" date="2017-03" db="EMBL/GenBank/DDBJ databases">
        <authorList>
            <person name="Afonso C.L."/>
            <person name="Miller P.J."/>
            <person name="Scott M.A."/>
            <person name="Spackman E."/>
            <person name="Goraichik I."/>
            <person name="Dimitrov K.M."/>
            <person name="Suarez D.L."/>
            <person name="Swayne D.E."/>
        </authorList>
    </citation>
    <scope>NUCLEOTIDE SEQUENCE [LARGE SCALE GENOMIC DNA]</scope>
</reference>
<evidence type="ECO:0000313" key="9">
    <source>
        <dbReference type="Proteomes" id="UP000324767"/>
    </source>
</evidence>
<dbReference type="PROSITE" id="PS00939">
    <property type="entry name" value="RIBOSOMAL_L1E"/>
    <property type="match status" value="1"/>
</dbReference>
<dbReference type="GO" id="GO:0005840">
    <property type="term" value="C:ribosome"/>
    <property type="evidence" value="ECO:0007669"/>
    <property type="project" value="UniProtKB-KW"/>
</dbReference>
<reference evidence="6 9" key="3">
    <citation type="submission" date="2019-09" db="EMBL/GenBank/DDBJ databases">
        <title>The hologenome of the rock-dwelling lichen Lasallia pustulata.</title>
        <authorList>
            <person name="Greshake Tzovaras B."/>
            <person name="Segers F."/>
            <person name="Bicker A."/>
            <person name="Dal Grande F."/>
            <person name="Otte J."/>
            <person name="Hankeln T."/>
            <person name="Schmitt I."/>
            <person name="Ebersberger I."/>
        </authorList>
    </citation>
    <scope>NUCLEOTIDE SEQUENCE [LARGE SCALE GENOMIC DNA]</scope>
    <source>
        <strain evidence="6">A1-1</strain>
    </source>
</reference>
<dbReference type="GO" id="GO:1990904">
    <property type="term" value="C:ribonucleoprotein complex"/>
    <property type="evidence" value="ECO:0007669"/>
    <property type="project" value="UniProtKB-KW"/>
</dbReference>
<dbReference type="Proteomes" id="UP000192927">
    <property type="component" value="Unassembled WGS sequence"/>
</dbReference>
<feature type="compositionally biased region" description="Basic and acidic residues" evidence="4">
    <location>
        <begin position="348"/>
        <end position="372"/>
    </location>
</feature>
<dbReference type="SUPFAM" id="SSF52166">
    <property type="entry name" value="Ribosomal protein L4"/>
    <property type="match status" value="1"/>
</dbReference>
<evidence type="ECO:0000313" key="6">
    <source>
        <dbReference type="EMBL" id="KAA6408733.1"/>
    </source>
</evidence>
<feature type="domain" description="Large ribosomal subunit protein uL4 C-terminal" evidence="5">
    <location>
        <begin position="280"/>
        <end position="354"/>
    </location>
</feature>
<dbReference type="InterPro" id="IPR023574">
    <property type="entry name" value="Ribosomal_uL4_dom_sf"/>
</dbReference>
<dbReference type="AlphaFoldDB" id="A0A1W5DED9"/>
<dbReference type="Pfam" id="PF00573">
    <property type="entry name" value="Ribosomal_L4"/>
    <property type="match status" value="1"/>
</dbReference>
<dbReference type="InterPro" id="IPR045240">
    <property type="entry name" value="Ribosomal_uL4_euk/arch"/>
</dbReference>
<dbReference type="GO" id="GO:0003735">
    <property type="term" value="F:structural constituent of ribosome"/>
    <property type="evidence" value="ECO:0007669"/>
    <property type="project" value="InterPro"/>
</dbReference>
<gene>
    <name evidence="6" type="ORF">FRX48_07076</name>
</gene>
<evidence type="ECO:0000313" key="7">
    <source>
        <dbReference type="EMBL" id="SLM41466.1"/>
    </source>
</evidence>
<dbReference type="EMBL" id="FWEW01003866">
    <property type="protein sequence ID" value="SLM41466.1"/>
    <property type="molecule type" value="Genomic_DNA"/>
</dbReference>
<evidence type="ECO:0000256" key="2">
    <source>
        <dbReference type="ARBA" id="ARBA00022980"/>
    </source>
</evidence>
<dbReference type="Gene3D" id="3.40.1370.10">
    <property type="match status" value="1"/>
</dbReference>
<feature type="region of interest" description="Disordered" evidence="4">
    <location>
        <begin position="347"/>
        <end position="372"/>
    </location>
</feature>
<dbReference type="InterPro" id="IPR013000">
    <property type="entry name" value="Ribosomal_uL4_euk/arc_CS"/>
</dbReference>
<comment type="similarity">
    <text evidence="1">Belongs to the universal ribosomal protein uL4 family.</text>
</comment>
<accession>A0A1W5DED9</accession>
<feature type="region of interest" description="Disordered" evidence="4">
    <location>
        <begin position="1"/>
        <end position="25"/>
    </location>
</feature>
<evidence type="ECO:0000256" key="4">
    <source>
        <dbReference type="SAM" id="MobiDB-lite"/>
    </source>
</evidence>
<keyword evidence="2 7" id="KW-0689">Ribosomal protein</keyword>
<evidence type="ECO:0000256" key="3">
    <source>
        <dbReference type="ARBA" id="ARBA00023274"/>
    </source>
</evidence>
<dbReference type="InterPro" id="IPR025755">
    <property type="entry name" value="Ribos_uL4_C_dom"/>
</dbReference>
<keyword evidence="8" id="KW-1185">Reference proteome</keyword>
<dbReference type="Pfam" id="PF14374">
    <property type="entry name" value="Ribos_L4_asso_C"/>
    <property type="match status" value="1"/>
</dbReference>
<protein>
    <submittedName>
        <fullName evidence="6">60S ribosomal L4-A</fullName>
    </submittedName>
    <submittedName>
        <fullName evidence="7">60s ribosomal protein l4-a</fullName>
    </submittedName>
</protein>
<evidence type="ECO:0000256" key="1">
    <source>
        <dbReference type="ARBA" id="ARBA00010528"/>
    </source>
</evidence>
<feature type="region of interest" description="Disordered" evidence="4">
    <location>
        <begin position="44"/>
        <end position="68"/>
    </location>
</feature>
<organism evidence="7 8">
    <name type="scientific">Lasallia pustulata</name>
    <dbReference type="NCBI Taxonomy" id="136370"/>
    <lineage>
        <taxon>Eukaryota</taxon>
        <taxon>Fungi</taxon>
        <taxon>Dikarya</taxon>
        <taxon>Ascomycota</taxon>
        <taxon>Pezizomycotina</taxon>
        <taxon>Lecanoromycetes</taxon>
        <taxon>OSLEUM clade</taxon>
        <taxon>Umbilicariomycetidae</taxon>
        <taxon>Umbilicariales</taxon>
        <taxon>Umbilicariaceae</taxon>
        <taxon>Lasallia</taxon>
    </lineage>
</organism>
<dbReference type="OrthoDB" id="10259785at2759"/>
<reference evidence="8" key="1">
    <citation type="submission" date="2017-03" db="EMBL/GenBank/DDBJ databases">
        <authorList>
            <person name="Sharma R."/>
            <person name="Thines M."/>
        </authorList>
    </citation>
    <scope>NUCLEOTIDE SEQUENCE [LARGE SCALE GENOMIC DNA]</scope>
</reference>
<dbReference type="GO" id="GO:0006412">
    <property type="term" value="P:translation"/>
    <property type="evidence" value="ECO:0007669"/>
    <property type="project" value="InterPro"/>
</dbReference>
<keyword evidence="3" id="KW-0687">Ribonucleoprotein</keyword>